<dbReference type="OrthoDB" id="9803641at2"/>
<dbReference type="EMBL" id="QXGK01000015">
    <property type="protein sequence ID" value="RSX54677.1"/>
    <property type="molecule type" value="Genomic_DNA"/>
</dbReference>
<reference evidence="13 14" key="1">
    <citation type="submission" date="2018-09" db="EMBL/GenBank/DDBJ databases">
        <title>Characterization of the phylogenetic diversity of five novel species belonging to the genus Bifidobacterium.</title>
        <authorList>
            <person name="Lugli G.A."/>
            <person name="Duranti S."/>
            <person name="Milani C."/>
        </authorList>
    </citation>
    <scope>NUCLEOTIDE SEQUENCE [LARGE SCALE GENOMIC DNA]</scope>
    <source>
        <strain evidence="13 14">2033B</strain>
    </source>
</reference>
<keyword evidence="6" id="KW-0143">Chaperone</keyword>
<dbReference type="SMART" id="SM01086">
    <property type="entry name" value="ClpB_D2-small"/>
    <property type="match status" value="1"/>
</dbReference>
<evidence type="ECO:0000256" key="4">
    <source>
        <dbReference type="ARBA" id="ARBA00022840"/>
    </source>
</evidence>
<dbReference type="Gene3D" id="1.10.8.60">
    <property type="match status" value="2"/>
</dbReference>
<keyword evidence="2 8" id="KW-0677">Repeat</keyword>
<comment type="similarity">
    <text evidence="1">Belongs to the ClpA/ClpB family.</text>
</comment>
<evidence type="ECO:0000259" key="11">
    <source>
        <dbReference type="PROSITE" id="PS50151"/>
    </source>
</evidence>
<dbReference type="Pfam" id="PF07724">
    <property type="entry name" value="AAA_2"/>
    <property type="match status" value="1"/>
</dbReference>
<keyword evidence="3" id="KW-0547">Nucleotide-binding</keyword>
<dbReference type="PROSITE" id="PS00871">
    <property type="entry name" value="CLPAB_2"/>
    <property type="match status" value="1"/>
</dbReference>
<dbReference type="AlphaFoldDB" id="A0A430FPB9"/>
<evidence type="ECO:0000256" key="6">
    <source>
        <dbReference type="ARBA" id="ARBA00023186"/>
    </source>
</evidence>
<evidence type="ECO:0000313" key="13">
    <source>
        <dbReference type="EMBL" id="RSX54677.1"/>
    </source>
</evidence>
<organism evidence="13 14">
    <name type="scientific">Bifidobacterium samirii</name>
    <dbReference type="NCBI Taxonomy" id="2306974"/>
    <lineage>
        <taxon>Bacteria</taxon>
        <taxon>Bacillati</taxon>
        <taxon>Actinomycetota</taxon>
        <taxon>Actinomycetes</taxon>
        <taxon>Bifidobacteriales</taxon>
        <taxon>Bifidobacteriaceae</taxon>
        <taxon>Bifidobacterium</taxon>
    </lineage>
</organism>
<accession>A0A430FPB9</accession>
<dbReference type="GO" id="GO:0008233">
    <property type="term" value="F:peptidase activity"/>
    <property type="evidence" value="ECO:0007669"/>
    <property type="project" value="UniProtKB-KW"/>
</dbReference>
<keyword evidence="13" id="KW-0378">Hydrolase</keyword>
<protein>
    <submittedName>
        <fullName evidence="13">ATP-dependent Clp protease ATP-binding protein</fullName>
    </submittedName>
</protein>
<dbReference type="GO" id="GO:0006508">
    <property type="term" value="P:proteolysis"/>
    <property type="evidence" value="ECO:0007669"/>
    <property type="project" value="UniProtKB-KW"/>
</dbReference>
<dbReference type="InterPro" id="IPR041546">
    <property type="entry name" value="ClpA/ClpB_AAA_lid"/>
</dbReference>
<proteinExistence type="inferred from homology"/>
<evidence type="ECO:0000256" key="3">
    <source>
        <dbReference type="ARBA" id="ARBA00022741"/>
    </source>
</evidence>
<dbReference type="InterPro" id="IPR001943">
    <property type="entry name" value="UVR_dom"/>
</dbReference>
<dbReference type="Gene3D" id="1.10.1780.10">
    <property type="entry name" value="Clp, N-terminal domain"/>
    <property type="match status" value="1"/>
</dbReference>
<evidence type="ECO:0000259" key="12">
    <source>
        <dbReference type="PROSITE" id="PS51903"/>
    </source>
</evidence>
<dbReference type="InterPro" id="IPR003959">
    <property type="entry name" value="ATPase_AAA_core"/>
</dbReference>
<evidence type="ECO:0000313" key="14">
    <source>
        <dbReference type="Proteomes" id="UP000287470"/>
    </source>
</evidence>
<dbReference type="InterPro" id="IPR019489">
    <property type="entry name" value="Clp_ATPase_C"/>
</dbReference>
<dbReference type="Pfam" id="PF10431">
    <property type="entry name" value="ClpB_D2-small"/>
    <property type="match status" value="1"/>
</dbReference>
<evidence type="ECO:0000256" key="7">
    <source>
        <dbReference type="ARBA" id="ARBA00026057"/>
    </source>
</evidence>
<feature type="domain" description="Clp R" evidence="12">
    <location>
        <begin position="2"/>
        <end position="145"/>
    </location>
</feature>
<dbReference type="Pfam" id="PF02861">
    <property type="entry name" value="Clp_N"/>
    <property type="match status" value="1"/>
</dbReference>
<keyword evidence="4 13" id="KW-0067">ATP-binding</keyword>
<dbReference type="GO" id="GO:0034605">
    <property type="term" value="P:cellular response to heat"/>
    <property type="evidence" value="ECO:0007669"/>
    <property type="project" value="TreeGrafter"/>
</dbReference>
<dbReference type="FunFam" id="3.40.50.300:FF:000025">
    <property type="entry name" value="ATP-dependent Clp protease subunit"/>
    <property type="match status" value="1"/>
</dbReference>
<dbReference type="PANTHER" id="PTHR11638">
    <property type="entry name" value="ATP-DEPENDENT CLP PROTEASE"/>
    <property type="match status" value="1"/>
</dbReference>
<dbReference type="RefSeq" id="WP_125968711.1">
    <property type="nucleotide sequence ID" value="NZ_QXGK01000015.1"/>
</dbReference>
<name>A0A430FPB9_9BIFI</name>
<keyword evidence="9" id="KW-0175">Coiled coil</keyword>
<feature type="compositionally biased region" description="Low complexity" evidence="10">
    <location>
        <begin position="822"/>
        <end position="837"/>
    </location>
</feature>
<comment type="subunit">
    <text evidence="7">Homohexamer. The oligomerization is ATP-dependent.</text>
</comment>
<dbReference type="GO" id="GO:0005524">
    <property type="term" value="F:ATP binding"/>
    <property type="evidence" value="ECO:0007669"/>
    <property type="project" value="UniProtKB-KW"/>
</dbReference>
<dbReference type="InterPro" id="IPR001270">
    <property type="entry name" value="ClpA/B"/>
</dbReference>
<dbReference type="FunFam" id="3.40.50.300:FF:000010">
    <property type="entry name" value="Chaperone clpB 1, putative"/>
    <property type="match status" value="1"/>
</dbReference>
<dbReference type="GO" id="GO:0005737">
    <property type="term" value="C:cytoplasm"/>
    <property type="evidence" value="ECO:0007669"/>
    <property type="project" value="TreeGrafter"/>
</dbReference>
<dbReference type="InterPro" id="IPR028299">
    <property type="entry name" value="ClpA/B_CS2"/>
</dbReference>
<dbReference type="Pfam" id="PF17871">
    <property type="entry name" value="AAA_lid_9"/>
    <property type="match status" value="1"/>
</dbReference>
<evidence type="ECO:0000256" key="9">
    <source>
        <dbReference type="SAM" id="Coils"/>
    </source>
</evidence>
<dbReference type="InterPro" id="IPR036628">
    <property type="entry name" value="Clp_N_dom_sf"/>
</dbReference>
<dbReference type="CDD" id="cd19499">
    <property type="entry name" value="RecA-like_ClpB_Hsp104-like"/>
    <property type="match status" value="1"/>
</dbReference>
<dbReference type="PRINTS" id="PR00300">
    <property type="entry name" value="CLPPROTEASEA"/>
</dbReference>
<sequence>MFERFTDRARRVIVLAQEEARALQHNYIGTEHLLLGLIREGEGIAAKALASKGVTLEDTRKQVEEMIGKGNATPGGHIPFTPHAKQVLELSLREALQLGHSYIGTEHILLGLIREGEGVGTQVLIKMDVDLGELRSATIDMIRGNSASGDGKGELANAGGVQDKRGQSGSAILDQFGRNLTDEAAQGKLDPVIGRSQEIERVMVVLSRRTKNNPVLIGEPGVGKTAVVEGLAQKIHAGDVPETLKGKQVYSLDLGSMVAGSRYRGDFEERLKKVLKEIKTRGDIVLFIDEIHTIVGAGSADGALGASDMLKPMLARGELQTIGATTTDEYRKYIEKDAALERRFQPIQVHEPSIAETIEILKGLRERYENHHKVTITDGALQSAAELSSRYIQDRNLPDKAIDLIDEAGARLRIRRLTAPPELKDLDQRIARLAEQKDEAIKGQDFEKAAELRDSQEKLEAERKEREKAWREGESDVRMVVDEDVIAEVISNTTGIPVVKLTQAESKKLMGMEAELHKRIIGQDEAVTALSRSIRRARVGLKDPKRPSGSFIFAGPTGVGKTELAKTLAEFLFDDEDALIRVDMSEFSEKYAASRLFGAPPGYVGYEEGGELTEKVRRKPFSVVLFDEIEKAHPDIFNTLLQVLDDGHLTDGQGRKVDFKNTIIILTTNLGTRDIAKAANTGFNLGVNTESSYQRMKDQVSSELKQQFRPEFLNRLDDIIVFRQLSETEVRRIVDLDVDRLNDRLFDRHMTLELTTAAKDLLAQKGFDPLLGARPLRRVIQRDIEDAISEKILMGELEDGQKVVVDVKGDSILDEDFTFTGEALAAEPTAEPTADTPSDGAPDATGEATAGPAASEPTDE</sequence>
<evidence type="ECO:0000256" key="5">
    <source>
        <dbReference type="ARBA" id="ARBA00023016"/>
    </source>
</evidence>
<keyword evidence="5" id="KW-0346">Stress response</keyword>
<dbReference type="GO" id="GO:0016887">
    <property type="term" value="F:ATP hydrolysis activity"/>
    <property type="evidence" value="ECO:0007669"/>
    <property type="project" value="InterPro"/>
</dbReference>
<dbReference type="InterPro" id="IPR003593">
    <property type="entry name" value="AAA+_ATPase"/>
</dbReference>
<dbReference type="Proteomes" id="UP000287470">
    <property type="component" value="Unassembled WGS sequence"/>
</dbReference>
<dbReference type="SMART" id="SM00382">
    <property type="entry name" value="AAA"/>
    <property type="match status" value="2"/>
</dbReference>
<dbReference type="FunFam" id="1.10.8.60:FF:000017">
    <property type="entry name" value="ATP-dependent chaperone ClpB"/>
    <property type="match status" value="1"/>
</dbReference>
<dbReference type="InterPro" id="IPR027417">
    <property type="entry name" value="P-loop_NTPase"/>
</dbReference>
<dbReference type="Pfam" id="PF00004">
    <property type="entry name" value="AAA"/>
    <property type="match status" value="1"/>
</dbReference>
<evidence type="ECO:0000256" key="1">
    <source>
        <dbReference type="ARBA" id="ARBA00008675"/>
    </source>
</evidence>
<dbReference type="PANTHER" id="PTHR11638:SF18">
    <property type="entry name" value="HEAT SHOCK PROTEIN 104"/>
    <property type="match status" value="1"/>
</dbReference>
<dbReference type="PROSITE" id="PS50151">
    <property type="entry name" value="UVR"/>
    <property type="match status" value="1"/>
</dbReference>
<dbReference type="CDD" id="cd00009">
    <property type="entry name" value="AAA"/>
    <property type="match status" value="1"/>
</dbReference>
<dbReference type="SUPFAM" id="SSF81923">
    <property type="entry name" value="Double Clp-N motif"/>
    <property type="match status" value="1"/>
</dbReference>
<dbReference type="Gene3D" id="4.10.860.10">
    <property type="entry name" value="UVR domain"/>
    <property type="match status" value="1"/>
</dbReference>
<keyword evidence="13" id="KW-0645">Protease</keyword>
<gene>
    <name evidence="13" type="ORF">D2E24_1447</name>
</gene>
<dbReference type="SUPFAM" id="SSF52540">
    <property type="entry name" value="P-loop containing nucleoside triphosphate hydrolases"/>
    <property type="match status" value="2"/>
</dbReference>
<dbReference type="InterPro" id="IPR050130">
    <property type="entry name" value="ClpA_ClpB"/>
</dbReference>
<dbReference type="Gene3D" id="3.40.50.300">
    <property type="entry name" value="P-loop containing nucleotide triphosphate hydrolases"/>
    <property type="match status" value="2"/>
</dbReference>
<feature type="region of interest" description="Disordered" evidence="10">
    <location>
        <begin position="819"/>
        <end position="860"/>
    </location>
</feature>
<evidence type="ECO:0000256" key="8">
    <source>
        <dbReference type="PROSITE-ProRule" id="PRU01251"/>
    </source>
</evidence>
<evidence type="ECO:0000256" key="2">
    <source>
        <dbReference type="ARBA" id="ARBA00022737"/>
    </source>
</evidence>
<feature type="domain" description="UVR" evidence="11">
    <location>
        <begin position="427"/>
        <end position="462"/>
    </location>
</feature>
<dbReference type="InterPro" id="IPR004176">
    <property type="entry name" value="Clp_R_N"/>
</dbReference>
<evidence type="ECO:0000256" key="10">
    <source>
        <dbReference type="SAM" id="MobiDB-lite"/>
    </source>
</evidence>
<comment type="caution">
    <text evidence="13">The sequence shown here is derived from an EMBL/GenBank/DDBJ whole genome shotgun (WGS) entry which is preliminary data.</text>
</comment>
<keyword evidence="14" id="KW-1185">Reference proteome</keyword>
<feature type="coiled-coil region" evidence="9">
    <location>
        <begin position="423"/>
        <end position="469"/>
    </location>
</feature>
<dbReference type="FunFam" id="1.10.1780.10:FF:000001">
    <property type="entry name" value="ATP-dependent Clp protease ATP-binding subunit"/>
    <property type="match status" value="1"/>
</dbReference>
<dbReference type="PROSITE" id="PS51903">
    <property type="entry name" value="CLP_R"/>
    <property type="match status" value="1"/>
</dbReference>